<gene>
    <name evidence="1" type="ORF">MYCIT1_LOCUS12353</name>
</gene>
<evidence type="ECO:0000313" key="1">
    <source>
        <dbReference type="EMBL" id="CAK5268972.1"/>
    </source>
</evidence>
<dbReference type="Proteomes" id="UP001295794">
    <property type="component" value="Unassembled WGS sequence"/>
</dbReference>
<evidence type="ECO:0000313" key="2">
    <source>
        <dbReference type="Proteomes" id="UP001295794"/>
    </source>
</evidence>
<reference evidence="1" key="1">
    <citation type="submission" date="2023-11" db="EMBL/GenBank/DDBJ databases">
        <authorList>
            <person name="De Vega J J."/>
            <person name="De Vega J J."/>
        </authorList>
    </citation>
    <scope>NUCLEOTIDE SEQUENCE</scope>
</reference>
<dbReference type="AlphaFoldDB" id="A0AAD2H4R4"/>
<keyword evidence="2" id="KW-1185">Reference proteome</keyword>
<name>A0AAD2H4R4_9AGAR</name>
<proteinExistence type="predicted"/>
<organism evidence="1 2">
    <name type="scientific">Mycena citricolor</name>
    <dbReference type="NCBI Taxonomy" id="2018698"/>
    <lineage>
        <taxon>Eukaryota</taxon>
        <taxon>Fungi</taxon>
        <taxon>Dikarya</taxon>
        <taxon>Basidiomycota</taxon>
        <taxon>Agaricomycotina</taxon>
        <taxon>Agaricomycetes</taxon>
        <taxon>Agaricomycetidae</taxon>
        <taxon>Agaricales</taxon>
        <taxon>Marasmiineae</taxon>
        <taxon>Mycenaceae</taxon>
        <taxon>Mycena</taxon>
    </lineage>
</organism>
<protein>
    <submittedName>
        <fullName evidence="1">Uncharacterized protein</fullName>
    </submittedName>
</protein>
<accession>A0AAD2H4R4</accession>
<comment type="caution">
    <text evidence="1">The sequence shown here is derived from an EMBL/GenBank/DDBJ whole genome shotgun (WGS) entry which is preliminary data.</text>
</comment>
<dbReference type="EMBL" id="CAVNYO010000138">
    <property type="protein sequence ID" value="CAK5268972.1"/>
    <property type="molecule type" value="Genomic_DNA"/>
</dbReference>
<sequence>MEPILSPMWPWAACGGCVRPAHLAATVDVEGPSAACGRCIRPAHLAATVDVGGPSVMRRGRPLPGHELEGLWNRY</sequence>